<dbReference type="NCBIfam" id="TIGR02176">
    <property type="entry name" value="pyruv_ox_red"/>
    <property type="match status" value="1"/>
</dbReference>
<dbReference type="PANTHER" id="PTHR32154:SF0">
    <property type="entry name" value="PYRUVATE-FLAVODOXIN OXIDOREDUCTASE-RELATED"/>
    <property type="match status" value="1"/>
</dbReference>
<dbReference type="Pfam" id="PF01558">
    <property type="entry name" value="POR"/>
    <property type="match status" value="1"/>
</dbReference>
<keyword evidence="2" id="KW-0813">Transport</keyword>
<comment type="similarity">
    <text evidence="1">Belongs to the pyruvate:ferredoxin/flavodoxin oxidoreductase family.</text>
</comment>
<dbReference type="InterPro" id="IPR029061">
    <property type="entry name" value="THDP-binding"/>
</dbReference>
<sequence length="1155" mass="127599">MKQVMDGNQAAAYSSYAFSEAVSLFPITPSSKMSEVVEAWSQQQKVNALGETVETLVMDSEANVAGSMHGLLKSGVLTTTYTSSQGLLLMVPTLYKMVGELLPGVFQVAARSVSTSTLNIHGDHSDVMALRQTGAVMLSASSVQEAALFSAAAHLTAIRGRLPVVHFFDGFDTSHELRKIQLPTYSELAQQVDQEALTLFKSQGVSNFSPKVSGTAQGPELYFQQREAANLFYLSIEGIIEETIQQLNPLFGTDCSSVNYYGDPQAESVMVLMGSAREIAEAAVDECLARNEKVGLLTVHVYRPFPKNKFIDALPATVKQLAVLDRTKEPGASGEPLLLDVQRVIAAHDPAIEVIGGRYGLGGKKTTVAQLLAVFAELKKTGRKSEFTIGITDDVTKLSLTPSKRTREAEVIGIEILGVGSDGTVSSAKDFVQLISQETNFDVKADFVYPATKSRGLTSARLFFAKEKIRGVDEEVPVDFLMCHELSYLNEYQALESLKDGGTLLLNTSYRTENLPQHLTNQVKRVMADKNIKVFVTDANRIARQYQLGPKIGPLMMASLLEKTDFLAIDSVQESYRELVQQHSYMEDSEYRQSVFAAMAQVLATSEELTIDSTWSNLVDEPLPANRKLNKFQQAISLPVQKRSGDTISTCDLLVNGMADGSIPLGGSRDMLVPPAEEIPCWQKDACRQCNLCSLVCPHGAIRPFVTEAKEAQGDFKGKPKLDYQVLLNPEKCTGCQLCVEACPAKAENALSLQRLPQAERKDKQKQWEAAESGNLNESVAPTKRNVRETQFVEPLLKYSGACAGCGETPYVKLLTQLFGERLSIANATGCSSIWSASAPFSAFYQTKQQTGPIWSSSLFENNSAFGLGMEQGFKLRHKQVYQLLEEVSVDKQQGIVIRKFAEDLLKLAGRDLIAIQQFLTLVADSKDQKLQRIVEMKAYLVKRTHWIVGGDGWAYDIDFGGLDHLISRGEDCNVLILDNEGYANTGNQLSKGTPLGAKVKFASKGNRRMKKDFGYYAMQYEEIFVAQVSLFSHPAHVQKVFQEAEAYPGTSIVIAYSPCIMNNTNFSAVESSKEAVACGYWPLYTYCDGQMKLYSKPPDAKAFNAFLQKQPRFQHPDFTQERVKRLFTVAKQRYLNYQLLKELGEIDFGKEEMN</sequence>
<protein>
    <submittedName>
        <fullName evidence="10">Pyruvate:ferredoxin (Flavodoxin) oxidoreductase</fullName>
    </submittedName>
</protein>
<keyword evidence="10" id="KW-0670">Pyruvate</keyword>
<dbReference type="SUPFAM" id="SSF52518">
    <property type="entry name" value="Thiamin diphosphate-binding fold (THDP-binding)"/>
    <property type="match status" value="2"/>
</dbReference>
<evidence type="ECO:0000256" key="4">
    <source>
        <dbReference type="ARBA" id="ARBA00022723"/>
    </source>
</evidence>
<evidence type="ECO:0000313" key="11">
    <source>
        <dbReference type="Proteomes" id="UP000664601"/>
    </source>
</evidence>
<dbReference type="Gene3D" id="3.40.50.970">
    <property type="match status" value="2"/>
</dbReference>
<dbReference type="Gene3D" id="3.30.70.20">
    <property type="match status" value="1"/>
</dbReference>
<dbReference type="SUPFAM" id="SSF52922">
    <property type="entry name" value="TK C-terminal domain-like"/>
    <property type="match status" value="1"/>
</dbReference>
<dbReference type="InterPro" id="IPR050722">
    <property type="entry name" value="Pyruvate:ferred/Flavod_OxRd"/>
</dbReference>
<accession>A0ABS3L7Q4</accession>
<dbReference type="PROSITE" id="PS00198">
    <property type="entry name" value="4FE4S_FER_1"/>
    <property type="match status" value="1"/>
</dbReference>
<reference evidence="10 11" key="1">
    <citation type="submission" date="2021-03" db="EMBL/GenBank/DDBJ databases">
        <title>Enterococcal diversity collection.</title>
        <authorList>
            <person name="Gilmore M.S."/>
            <person name="Schwartzman J."/>
            <person name="Van Tyne D."/>
            <person name="Martin M."/>
            <person name="Earl A.M."/>
            <person name="Manson A.L."/>
            <person name="Straub T."/>
            <person name="Salamzade R."/>
            <person name="Saavedra J."/>
            <person name="Lebreton F."/>
            <person name="Prichula J."/>
            <person name="Schaufler K."/>
            <person name="Gaca A."/>
            <person name="Sgardioli B."/>
            <person name="Wagenaar J."/>
            <person name="Strong T."/>
        </authorList>
    </citation>
    <scope>NUCLEOTIDE SEQUENCE [LARGE SCALE GENOMIC DNA]</scope>
    <source>
        <strain evidence="10 11">669A</strain>
    </source>
</reference>
<dbReference type="InterPro" id="IPR011766">
    <property type="entry name" value="TPP_enzyme_TPP-bd"/>
</dbReference>
<evidence type="ECO:0000256" key="8">
    <source>
        <dbReference type="ARBA" id="ARBA00023014"/>
    </source>
</evidence>
<keyword evidence="6" id="KW-0560">Oxidoreductase</keyword>
<keyword evidence="8" id="KW-0411">Iron-sulfur</keyword>
<comment type="caution">
    <text evidence="10">The sequence shown here is derived from an EMBL/GenBank/DDBJ whole genome shotgun (WGS) entry which is preliminary data.</text>
</comment>
<proteinExistence type="inferred from homology"/>
<dbReference type="Gene3D" id="3.40.920.10">
    <property type="entry name" value="Pyruvate-ferredoxin oxidoreductase, PFOR, domain III"/>
    <property type="match status" value="1"/>
</dbReference>
<dbReference type="InterPro" id="IPR009014">
    <property type="entry name" value="Transketo_C/PFOR_II"/>
</dbReference>
<evidence type="ECO:0000256" key="1">
    <source>
        <dbReference type="ARBA" id="ARBA00009032"/>
    </source>
</evidence>
<keyword evidence="7" id="KW-0408">Iron</keyword>
<dbReference type="InterPro" id="IPR017900">
    <property type="entry name" value="4Fe4S_Fe_S_CS"/>
</dbReference>
<dbReference type="Pfam" id="PF17147">
    <property type="entry name" value="PFOR_II"/>
    <property type="match status" value="1"/>
</dbReference>
<dbReference type="InterPro" id="IPR033412">
    <property type="entry name" value="PFOR_II"/>
</dbReference>
<evidence type="ECO:0000256" key="5">
    <source>
        <dbReference type="ARBA" id="ARBA00022982"/>
    </source>
</evidence>
<feature type="domain" description="4Fe-4S ferredoxin-type" evidence="9">
    <location>
        <begin position="678"/>
        <end position="708"/>
    </location>
</feature>
<evidence type="ECO:0000256" key="6">
    <source>
        <dbReference type="ARBA" id="ARBA00023002"/>
    </source>
</evidence>
<name>A0ABS3L7Q4_9ENTE</name>
<dbReference type="InterPro" id="IPR002869">
    <property type="entry name" value="Pyrv_flavodox_OxRed_cen"/>
</dbReference>
<dbReference type="SUPFAM" id="SSF54862">
    <property type="entry name" value="4Fe-4S ferredoxins"/>
    <property type="match status" value="1"/>
</dbReference>
<evidence type="ECO:0000256" key="2">
    <source>
        <dbReference type="ARBA" id="ARBA00022448"/>
    </source>
</evidence>
<organism evidence="10 11">
    <name type="scientific">Candidatus Enterococcus moelleringii</name>
    <dbReference type="NCBI Taxonomy" id="2815325"/>
    <lineage>
        <taxon>Bacteria</taxon>
        <taxon>Bacillati</taxon>
        <taxon>Bacillota</taxon>
        <taxon>Bacilli</taxon>
        <taxon>Lactobacillales</taxon>
        <taxon>Enterococcaceae</taxon>
        <taxon>Enterococcus</taxon>
    </lineage>
</organism>
<evidence type="ECO:0000313" key="10">
    <source>
        <dbReference type="EMBL" id="MBO1305648.1"/>
    </source>
</evidence>
<evidence type="ECO:0000259" key="9">
    <source>
        <dbReference type="PROSITE" id="PS51379"/>
    </source>
</evidence>
<dbReference type="SUPFAM" id="SSF53323">
    <property type="entry name" value="Pyruvate-ferredoxin oxidoreductase, PFOR, domain III"/>
    <property type="match status" value="1"/>
</dbReference>
<dbReference type="PROSITE" id="PS51379">
    <property type="entry name" value="4FE4S_FER_2"/>
    <property type="match status" value="2"/>
</dbReference>
<keyword evidence="11" id="KW-1185">Reference proteome</keyword>
<dbReference type="Pfam" id="PF02775">
    <property type="entry name" value="TPP_enzyme_C"/>
    <property type="match status" value="1"/>
</dbReference>
<dbReference type="InterPro" id="IPR011895">
    <property type="entry name" value="Pyrv_flavodox_OxRed"/>
</dbReference>
<dbReference type="Gene3D" id="3.40.50.920">
    <property type="match status" value="1"/>
</dbReference>
<dbReference type="CDD" id="cd07034">
    <property type="entry name" value="TPP_PYR_PFOR_IOR-alpha_like"/>
    <property type="match status" value="1"/>
</dbReference>
<evidence type="ECO:0000256" key="3">
    <source>
        <dbReference type="ARBA" id="ARBA00022485"/>
    </source>
</evidence>
<dbReference type="Pfam" id="PF12838">
    <property type="entry name" value="Fer4_7"/>
    <property type="match status" value="1"/>
</dbReference>
<dbReference type="InterPro" id="IPR002880">
    <property type="entry name" value="Pyrv_Fd/Flavodoxin_OxRdtase_N"/>
</dbReference>
<dbReference type="InterPro" id="IPR017896">
    <property type="entry name" value="4Fe4S_Fe-S-bd"/>
</dbReference>
<evidence type="ECO:0000256" key="7">
    <source>
        <dbReference type="ARBA" id="ARBA00023004"/>
    </source>
</evidence>
<dbReference type="InterPro" id="IPR019752">
    <property type="entry name" value="Pyrv/ketoisovalerate_OxRed_cat"/>
</dbReference>
<dbReference type="PANTHER" id="PTHR32154">
    <property type="entry name" value="PYRUVATE-FLAVODOXIN OXIDOREDUCTASE-RELATED"/>
    <property type="match status" value="1"/>
</dbReference>
<dbReference type="Proteomes" id="UP000664601">
    <property type="component" value="Unassembled WGS sequence"/>
</dbReference>
<keyword evidence="5" id="KW-0249">Electron transport</keyword>
<gene>
    <name evidence="10" type="primary">nifJ</name>
    <name evidence="10" type="ORF">JZO70_05725</name>
</gene>
<feature type="domain" description="4Fe-4S ferredoxin-type" evidence="9">
    <location>
        <begin position="724"/>
        <end position="756"/>
    </location>
</feature>
<dbReference type="EMBL" id="JAFREM010000010">
    <property type="protein sequence ID" value="MBO1305648.1"/>
    <property type="molecule type" value="Genomic_DNA"/>
</dbReference>
<keyword evidence="3" id="KW-0004">4Fe-4S</keyword>
<keyword evidence="4" id="KW-0479">Metal-binding</keyword>
<dbReference type="RefSeq" id="WP_207672591.1">
    <property type="nucleotide sequence ID" value="NZ_JAFREM010000010.1"/>
</dbReference>
<dbReference type="Pfam" id="PF01855">
    <property type="entry name" value="POR_N"/>
    <property type="match status" value="1"/>
</dbReference>